<proteinExistence type="predicted"/>
<dbReference type="GeneID" id="73342735"/>
<dbReference type="KEGG" id="clup:CLUP02_08742"/>
<name>A0A9Q8STN1_9PEZI</name>
<dbReference type="RefSeq" id="XP_049144868.1">
    <property type="nucleotide sequence ID" value="XM_049287725.1"/>
</dbReference>
<organism evidence="1 2">
    <name type="scientific">Colletotrichum lupini</name>
    <dbReference type="NCBI Taxonomy" id="145971"/>
    <lineage>
        <taxon>Eukaryota</taxon>
        <taxon>Fungi</taxon>
        <taxon>Dikarya</taxon>
        <taxon>Ascomycota</taxon>
        <taxon>Pezizomycotina</taxon>
        <taxon>Sordariomycetes</taxon>
        <taxon>Hypocreomycetidae</taxon>
        <taxon>Glomerellales</taxon>
        <taxon>Glomerellaceae</taxon>
        <taxon>Colletotrichum</taxon>
        <taxon>Colletotrichum acutatum species complex</taxon>
    </lineage>
</organism>
<dbReference type="Proteomes" id="UP000830671">
    <property type="component" value="Chromosome 4"/>
</dbReference>
<evidence type="ECO:0000313" key="1">
    <source>
        <dbReference type="EMBL" id="UQC83248.1"/>
    </source>
</evidence>
<evidence type="ECO:0000313" key="2">
    <source>
        <dbReference type="Proteomes" id="UP000830671"/>
    </source>
</evidence>
<sequence length="127" mass="14044">MQQHTWPGKQPNSDVALGPQNACMSACSPFRGVLGPFGRERKRAKAIFTNSSGLGSRPERMQGSFKRHLICNPAAGLARHADSQGLVHVLPGLRIAFLWYLELFAVADNLYPYMVVRLLPEGRSEQP</sequence>
<gene>
    <name evidence="1" type="ORF">CLUP02_08742</name>
</gene>
<accession>A0A9Q8STN1</accession>
<keyword evidence="2" id="KW-1185">Reference proteome</keyword>
<protein>
    <submittedName>
        <fullName evidence="1">Uncharacterized protein</fullName>
    </submittedName>
</protein>
<reference evidence="1" key="1">
    <citation type="journal article" date="2021" name="Mol. Plant Microbe Interact.">
        <title>Complete Genome Sequence of the Plant-Pathogenic Fungus Colletotrichum lupini.</title>
        <authorList>
            <person name="Baroncelli R."/>
            <person name="Pensec F."/>
            <person name="Da Lio D."/>
            <person name="Boufleur T."/>
            <person name="Vicente I."/>
            <person name="Sarrocco S."/>
            <person name="Picot A."/>
            <person name="Baraldi E."/>
            <person name="Sukno S."/>
            <person name="Thon M."/>
            <person name="Le Floch G."/>
        </authorList>
    </citation>
    <scope>NUCLEOTIDE SEQUENCE</scope>
    <source>
        <strain evidence="1">IMI 504893</strain>
    </source>
</reference>
<dbReference type="EMBL" id="CP019476">
    <property type="protein sequence ID" value="UQC83248.1"/>
    <property type="molecule type" value="Genomic_DNA"/>
</dbReference>
<dbReference type="AlphaFoldDB" id="A0A9Q8STN1"/>